<feature type="region of interest" description="Disordered" evidence="9">
    <location>
        <begin position="317"/>
        <end position="354"/>
    </location>
</feature>
<evidence type="ECO:0000256" key="8">
    <source>
        <dbReference type="ARBA" id="ARBA00048679"/>
    </source>
</evidence>
<feature type="region of interest" description="Disordered" evidence="9">
    <location>
        <begin position="166"/>
        <end position="194"/>
    </location>
</feature>
<comment type="catalytic activity">
    <reaction evidence="7">
        <text>L-threonyl-[protein] + ATP = O-phospho-L-threonyl-[protein] + ADP + H(+)</text>
        <dbReference type="Rhea" id="RHEA:46608"/>
        <dbReference type="Rhea" id="RHEA-COMP:11060"/>
        <dbReference type="Rhea" id="RHEA-COMP:11605"/>
        <dbReference type="ChEBI" id="CHEBI:15378"/>
        <dbReference type="ChEBI" id="CHEBI:30013"/>
        <dbReference type="ChEBI" id="CHEBI:30616"/>
        <dbReference type="ChEBI" id="CHEBI:61977"/>
        <dbReference type="ChEBI" id="CHEBI:456216"/>
        <dbReference type="EC" id="2.7.11.1"/>
    </reaction>
</comment>
<dbReference type="RefSeq" id="XP_033403165.1">
    <property type="nucleotide sequence ID" value="XM_033543772.1"/>
</dbReference>
<dbReference type="GO" id="GO:0004674">
    <property type="term" value="F:protein serine/threonine kinase activity"/>
    <property type="evidence" value="ECO:0007669"/>
    <property type="project" value="UniProtKB-KW"/>
</dbReference>
<keyword evidence="6" id="KW-0067">ATP-binding</keyword>
<dbReference type="Pfam" id="PF00069">
    <property type="entry name" value="Pkinase"/>
    <property type="match status" value="2"/>
</dbReference>
<name>A0A6A6BX23_9PEZI</name>
<dbReference type="InterPro" id="IPR050236">
    <property type="entry name" value="Ser_Thr_kinase_AGC"/>
</dbReference>
<keyword evidence="5" id="KW-0418">Kinase</keyword>
<dbReference type="SUPFAM" id="SSF56112">
    <property type="entry name" value="Protein kinase-like (PK-like)"/>
    <property type="match status" value="1"/>
</dbReference>
<evidence type="ECO:0000256" key="4">
    <source>
        <dbReference type="ARBA" id="ARBA00022741"/>
    </source>
</evidence>
<feature type="compositionally biased region" description="Polar residues" evidence="9">
    <location>
        <begin position="338"/>
        <end position="350"/>
    </location>
</feature>
<feature type="domain" description="AGC-kinase C-terminal" evidence="11">
    <location>
        <begin position="385"/>
        <end position="516"/>
    </location>
</feature>
<evidence type="ECO:0000256" key="9">
    <source>
        <dbReference type="SAM" id="MobiDB-lite"/>
    </source>
</evidence>
<reference evidence="12" key="1">
    <citation type="journal article" date="2020" name="Stud. Mycol.">
        <title>101 Dothideomycetes genomes: a test case for predicting lifestyles and emergence of pathogens.</title>
        <authorList>
            <person name="Haridas S."/>
            <person name="Albert R."/>
            <person name="Binder M."/>
            <person name="Bloem J."/>
            <person name="Labutti K."/>
            <person name="Salamov A."/>
            <person name="Andreopoulos B."/>
            <person name="Baker S."/>
            <person name="Barry K."/>
            <person name="Bills G."/>
            <person name="Bluhm B."/>
            <person name="Cannon C."/>
            <person name="Castanera R."/>
            <person name="Culley D."/>
            <person name="Daum C."/>
            <person name="Ezra D."/>
            <person name="Gonzalez J."/>
            <person name="Henrissat B."/>
            <person name="Kuo A."/>
            <person name="Liang C."/>
            <person name="Lipzen A."/>
            <person name="Lutzoni F."/>
            <person name="Magnuson J."/>
            <person name="Mondo S."/>
            <person name="Nolan M."/>
            <person name="Ohm R."/>
            <person name="Pangilinan J."/>
            <person name="Park H.-J."/>
            <person name="Ramirez L."/>
            <person name="Alfaro M."/>
            <person name="Sun H."/>
            <person name="Tritt A."/>
            <person name="Yoshinaga Y."/>
            <person name="Zwiers L.-H."/>
            <person name="Turgeon B."/>
            <person name="Goodwin S."/>
            <person name="Spatafora J."/>
            <person name="Crous P."/>
            <person name="Grigoriev I."/>
        </authorList>
    </citation>
    <scope>NUCLEOTIDE SEQUENCE</scope>
    <source>
        <strain evidence="12">CBS 121167</strain>
    </source>
</reference>
<protein>
    <recommendedName>
        <fullName evidence="1">non-specific serine/threonine protein kinase</fullName>
        <ecNumber evidence="1">2.7.11.1</ecNumber>
    </recommendedName>
</protein>
<dbReference type="InterPro" id="IPR000961">
    <property type="entry name" value="AGC-kinase_C"/>
</dbReference>
<dbReference type="Proteomes" id="UP000799438">
    <property type="component" value="Unassembled WGS sequence"/>
</dbReference>
<comment type="catalytic activity">
    <reaction evidence="8">
        <text>L-seryl-[protein] + ATP = O-phospho-L-seryl-[protein] + ADP + H(+)</text>
        <dbReference type="Rhea" id="RHEA:17989"/>
        <dbReference type="Rhea" id="RHEA-COMP:9863"/>
        <dbReference type="Rhea" id="RHEA-COMP:11604"/>
        <dbReference type="ChEBI" id="CHEBI:15378"/>
        <dbReference type="ChEBI" id="CHEBI:29999"/>
        <dbReference type="ChEBI" id="CHEBI:30616"/>
        <dbReference type="ChEBI" id="CHEBI:83421"/>
        <dbReference type="ChEBI" id="CHEBI:456216"/>
        <dbReference type="EC" id="2.7.11.1"/>
    </reaction>
</comment>
<keyword evidence="4" id="KW-0547">Nucleotide-binding</keyword>
<dbReference type="Gene3D" id="3.30.200.20">
    <property type="entry name" value="Phosphorylase Kinase, domain 1"/>
    <property type="match status" value="2"/>
</dbReference>
<keyword evidence="2" id="KW-0723">Serine/threonine-protein kinase</keyword>
<dbReference type="AlphaFoldDB" id="A0A6A6BX23"/>
<evidence type="ECO:0000313" key="13">
    <source>
        <dbReference type="Proteomes" id="UP000799438"/>
    </source>
</evidence>
<organism evidence="12 13">
    <name type="scientific">Aplosporella prunicola CBS 121167</name>
    <dbReference type="NCBI Taxonomy" id="1176127"/>
    <lineage>
        <taxon>Eukaryota</taxon>
        <taxon>Fungi</taxon>
        <taxon>Dikarya</taxon>
        <taxon>Ascomycota</taxon>
        <taxon>Pezizomycotina</taxon>
        <taxon>Dothideomycetes</taxon>
        <taxon>Dothideomycetes incertae sedis</taxon>
        <taxon>Botryosphaeriales</taxon>
        <taxon>Aplosporellaceae</taxon>
        <taxon>Aplosporella</taxon>
    </lineage>
</organism>
<evidence type="ECO:0000256" key="5">
    <source>
        <dbReference type="ARBA" id="ARBA00022777"/>
    </source>
</evidence>
<dbReference type="GO" id="GO:0035556">
    <property type="term" value="P:intracellular signal transduction"/>
    <property type="evidence" value="ECO:0007669"/>
    <property type="project" value="TreeGrafter"/>
</dbReference>
<dbReference type="PANTHER" id="PTHR24356">
    <property type="entry name" value="SERINE/THREONINE-PROTEIN KINASE"/>
    <property type="match status" value="1"/>
</dbReference>
<gene>
    <name evidence="12" type="ORF">K452DRAFT_314603</name>
</gene>
<feature type="compositionally biased region" description="Basic and acidic residues" evidence="9">
    <location>
        <begin position="318"/>
        <end position="329"/>
    </location>
</feature>
<evidence type="ECO:0000259" key="11">
    <source>
        <dbReference type="PROSITE" id="PS51285"/>
    </source>
</evidence>
<evidence type="ECO:0000256" key="3">
    <source>
        <dbReference type="ARBA" id="ARBA00022679"/>
    </source>
</evidence>
<dbReference type="PROSITE" id="PS50011">
    <property type="entry name" value="PROTEIN_KINASE_DOM"/>
    <property type="match status" value="1"/>
</dbReference>
<evidence type="ECO:0000256" key="1">
    <source>
        <dbReference type="ARBA" id="ARBA00012513"/>
    </source>
</evidence>
<dbReference type="GO" id="GO:0005524">
    <property type="term" value="F:ATP binding"/>
    <property type="evidence" value="ECO:0007669"/>
    <property type="project" value="UniProtKB-KW"/>
</dbReference>
<dbReference type="Gene3D" id="1.10.510.10">
    <property type="entry name" value="Transferase(Phosphotransferase) domain 1"/>
    <property type="match status" value="3"/>
</dbReference>
<dbReference type="InterPro" id="IPR011009">
    <property type="entry name" value="Kinase-like_dom_sf"/>
</dbReference>
<evidence type="ECO:0000256" key="6">
    <source>
        <dbReference type="ARBA" id="ARBA00022840"/>
    </source>
</evidence>
<dbReference type="GeneID" id="54301269"/>
<evidence type="ECO:0000256" key="2">
    <source>
        <dbReference type="ARBA" id="ARBA00022527"/>
    </source>
</evidence>
<accession>A0A6A6BX23</accession>
<dbReference type="EMBL" id="ML995474">
    <property type="protein sequence ID" value="KAF2147457.1"/>
    <property type="molecule type" value="Genomic_DNA"/>
</dbReference>
<dbReference type="PROSITE" id="PS51285">
    <property type="entry name" value="AGC_KINASE_CTER"/>
    <property type="match status" value="1"/>
</dbReference>
<dbReference type="OrthoDB" id="3638488at2759"/>
<evidence type="ECO:0000259" key="10">
    <source>
        <dbReference type="PROSITE" id="PS50011"/>
    </source>
</evidence>
<sequence>MKVIRKSDMLRNCQEGHLRAERDFLVASESSQWVVPLVASFQDNSHLYLVMDYMVGGDFLTLLLREDILDEESARWYIAEMILCVEEAHKMKWIHRDVKPDNFLITASGHLKISDFGLAFDGHWAHNQTYFNDKRWTLLQKFGINVRGDKQDEDEELKAANAHRLSNAMSSSDSGRHNPFKRPLKHPLDNQEKERDPVAWLDRTQKRKFARSVVGTSQYMAPEVIRGEAYDGRCDWWSIGIILYECLYGCTPFFCEDRANTKAKILNHHTNLQFPGDRRFGGPMNGRRELSPVSRIAIDLMHHLIADKEWRLSSPRYRNNDSPHGDSHHPYFPRAFGSRSSPKSHFSSAQGLGHPGIIRRNGECRNQYFVFPNDAEDIKRHIFFRDIDWQHIHMQTPPFVPHIKRPKDLDRYFDDEKEILGETDRLSRTSSSSTLHSNINHADIAEPLFDGGGDNNGGSEVRLIQEATRGAKKEKKRPRDKLLRDPAVAKTVLEARKKGAFVGYTYRRPKEISRIGVMG</sequence>
<proteinExistence type="predicted"/>
<dbReference type="PANTHER" id="PTHR24356:SF400">
    <property type="entry name" value="SERINE_THREONINE-PROTEIN KINASE CBK1"/>
    <property type="match status" value="1"/>
</dbReference>
<dbReference type="EC" id="2.7.11.1" evidence="1"/>
<dbReference type="InterPro" id="IPR000719">
    <property type="entry name" value="Prot_kinase_dom"/>
</dbReference>
<dbReference type="SMART" id="SM00220">
    <property type="entry name" value="S_TKc"/>
    <property type="match status" value="1"/>
</dbReference>
<feature type="domain" description="Protein kinase" evidence="10">
    <location>
        <begin position="1"/>
        <end position="332"/>
    </location>
</feature>
<keyword evidence="3" id="KW-0808">Transferase</keyword>
<evidence type="ECO:0000256" key="7">
    <source>
        <dbReference type="ARBA" id="ARBA00047899"/>
    </source>
</evidence>
<keyword evidence="13" id="KW-1185">Reference proteome</keyword>
<evidence type="ECO:0000313" key="12">
    <source>
        <dbReference type="EMBL" id="KAF2147457.1"/>
    </source>
</evidence>